<proteinExistence type="predicted"/>
<evidence type="ECO:0000313" key="2">
    <source>
        <dbReference type="EMBL" id="MBB4013938.1"/>
    </source>
</evidence>
<keyword evidence="3" id="KW-1185">Reference proteome</keyword>
<evidence type="ECO:0000313" key="3">
    <source>
        <dbReference type="Proteomes" id="UP000561045"/>
    </source>
</evidence>
<dbReference type="AlphaFoldDB" id="A0A840BQX4"/>
<dbReference type="Gene3D" id="2.40.160.20">
    <property type="match status" value="1"/>
</dbReference>
<reference evidence="2 3" key="1">
    <citation type="submission" date="2020-08" db="EMBL/GenBank/DDBJ databases">
        <title>Genomic Encyclopedia of Type Strains, Phase IV (KMG-IV): sequencing the most valuable type-strain genomes for metagenomic binning, comparative biology and taxonomic classification.</title>
        <authorList>
            <person name="Goeker M."/>
        </authorList>
    </citation>
    <scope>NUCLEOTIDE SEQUENCE [LARGE SCALE GENOMIC DNA]</scope>
    <source>
        <strain evidence="2 3">DSM 106739</strain>
    </source>
</reference>
<dbReference type="Proteomes" id="UP000561045">
    <property type="component" value="Unassembled WGS sequence"/>
</dbReference>
<name>A0A840BQX4_9RHOO</name>
<gene>
    <name evidence="2" type="ORF">GGR36_003284</name>
</gene>
<accession>A0A840BQX4</accession>
<protein>
    <submittedName>
        <fullName evidence="2">Uncharacterized protein</fullName>
    </submittedName>
</protein>
<dbReference type="EMBL" id="JACIET010000002">
    <property type="protein sequence ID" value="MBB4013938.1"/>
    <property type="molecule type" value="Genomic_DNA"/>
</dbReference>
<organism evidence="2 3">
    <name type="scientific">Niveibacterium umoris</name>
    <dbReference type="NCBI Taxonomy" id="1193620"/>
    <lineage>
        <taxon>Bacteria</taxon>
        <taxon>Pseudomonadati</taxon>
        <taxon>Pseudomonadota</taxon>
        <taxon>Betaproteobacteria</taxon>
        <taxon>Rhodocyclales</taxon>
        <taxon>Rhodocyclaceae</taxon>
        <taxon>Niveibacterium</taxon>
    </lineage>
</organism>
<keyword evidence="1" id="KW-0732">Signal</keyword>
<sequence length="153" mass="17312">MSPIRTPRLAPLLAALSGALLALPLPALAEDWLVISGYSYHFERRDEYRADNPGLGWERPSTEYPCSWMAGYYRNSYDRDTFYAGARWEPDVVKWEHVKLGVFVGLASGYWTPVVALPMASFQWGRVGLNLVALPSIREYSGYVGGQVKFRFD</sequence>
<comment type="caution">
    <text evidence="2">The sequence shown here is derived from an EMBL/GenBank/DDBJ whole genome shotgun (WGS) entry which is preliminary data.</text>
</comment>
<dbReference type="RefSeq" id="WP_183635847.1">
    <property type="nucleotide sequence ID" value="NZ_BAABLE010000005.1"/>
</dbReference>
<feature type="chain" id="PRO_5032471849" evidence="1">
    <location>
        <begin position="30"/>
        <end position="153"/>
    </location>
</feature>
<evidence type="ECO:0000256" key="1">
    <source>
        <dbReference type="SAM" id="SignalP"/>
    </source>
</evidence>
<feature type="signal peptide" evidence="1">
    <location>
        <begin position="1"/>
        <end position="29"/>
    </location>
</feature>